<evidence type="ECO:0000313" key="4">
    <source>
        <dbReference type="Proteomes" id="UP000188318"/>
    </source>
</evidence>
<dbReference type="Proteomes" id="UP000188318">
    <property type="component" value="Unassembled WGS sequence"/>
</dbReference>
<feature type="compositionally biased region" description="Basic and acidic residues" evidence="2">
    <location>
        <begin position="959"/>
        <end position="969"/>
    </location>
</feature>
<keyword evidence="4" id="KW-1185">Reference proteome</keyword>
<dbReference type="AlphaFoldDB" id="A0A1R3RVX2"/>
<feature type="compositionally biased region" description="Low complexity" evidence="2">
    <location>
        <begin position="898"/>
        <end position="910"/>
    </location>
</feature>
<protein>
    <submittedName>
        <fullName evidence="3">Uncharacterized protein</fullName>
    </submittedName>
</protein>
<evidence type="ECO:0000256" key="1">
    <source>
        <dbReference type="SAM" id="Coils"/>
    </source>
</evidence>
<gene>
    <name evidence="3" type="ORF">ASPCADRAFT_512859</name>
</gene>
<feature type="region of interest" description="Disordered" evidence="2">
    <location>
        <begin position="1033"/>
        <end position="1052"/>
    </location>
</feature>
<feature type="region of interest" description="Disordered" evidence="2">
    <location>
        <begin position="881"/>
        <end position="1005"/>
    </location>
</feature>
<dbReference type="OrthoDB" id="5332870at2759"/>
<feature type="coiled-coil region" evidence="1">
    <location>
        <begin position="686"/>
        <end position="727"/>
    </location>
</feature>
<feature type="compositionally biased region" description="Polar residues" evidence="2">
    <location>
        <begin position="980"/>
        <end position="1003"/>
    </location>
</feature>
<feature type="coiled-coil region" evidence="1">
    <location>
        <begin position="756"/>
        <end position="871"/>
    </location>
</feature>
<feature type="compositionally biased region" description="Polar residues" evidence="2">
    <location>
        <begin position="1033"/>
        <end position="1044"/>
    </location>
</feature>
<dbReference type="VEuPathDB" id="FungiDB:ASPCADRAFT_512859"/>
<proteinExistence type="predicted"/>
<keyword evidence="1" id="KW-0175">Coiled coil</keyword>
<evidence type="ECO:0000313" key="3">
    <source>
        <dbReference type="EMBL" id="OOF98624.1"/>
    </source>
</evidence>
<sequence>MADQQSIRLGREVERLVTAPYAPSLQVLQDLVETTTSNSIQLWAFHKPCQIGALVDVLVDGLSRSRFALPLLRTFVLIPAVRNALLERYPCLLDQLLQTAIEDGQFEYASVCTAILSSPLPPGFLMPACLAPFMEQSIRAMGERPSAETILPLNQICNGIRNSPGILLEIPSETMSSLQVELTKTLRNLSDHMGSILCLATFARMASLQDLTAETGCVRFVPSWLQSVNHFFGPKRGLKTLDLVFLRVILACSDSCNDLTVDQAAESIRLAIEICDRVEQEQKDCWITANSSKIAKLREKVARNGIDRSVQFLGVTFLASLLPNTALSPEIARVALEGLLSEDSKFVQQVLPSDYVPRLVGASVSCLGQSAIRRVLEYIVSTLTRERSTSSPSPSHVQMAKSLVTGLHCTALESCHSMIAEPLDQYKQFMGQIMTNFPKQPSSSQCNGSHTCEASCTQLENELIYDFYSFYIHASLMQNTAHGSLPEIDSLQMFMTTCKQLLPVPQCHFSEIEPVRTVKILPSLDAREGLQGLGFKSDWRSVITETLMFNARMSNDNLLHKIGEVCYDLEQRCDNVEAPLRAVEQERNAAILETQQVKEQKKTLESQLQQTSDTITGLRLDISRLEAHAEAASIRAEELSATLDVARKDLETQRRESWETVASERERARTRELELVASITERDDQLEALQEAITDQKVETMNIQKKLDEVSREKSSLLEQTASLNQDVMGVVEKLEHCQMLLARQDEDTQKILSDRDDKERGVEALRIKLDEEKSKSNGLASALGKAKEDLLQEREAVKGYETRLSAATAKYANQTEEISSLQMTMQAAACDAAKELQTKERRIHQLEKKVQQLRNERAAKAREFSEAQQHIGRLMNVMGFRADPDSSRPPSKHTRTRPCQTATTQQTQPVGDEFLTQPENQVRDSFGTNLSPPSSRSPKRSREKAFPGADSSSQQMMADKRTRDEPRRPRQTPLEDADQNSQLSLQGSTASQRSEVATSTNDRACGSLEESRLHQIDLDMDPEFSKDCLFTSTSLSQSMTPCRSQRRDNEI</sequence>
<accession>A0A1R3RVX2</accession>
<dbReference type="OMA" id="QHIGRLM"/>
<reference evidence="4" key="1">
    <citation type="journal article" date="2017" name="Genome Biol.">
        <title>Comparative genomics reveals high biological diversity and specific adaptations in the industrially and medically important fungal genus Aspergillus.</title>
        <authorList>
            <person name="de Vries R.P."/>
            <person name="Riley R."/>
            <person name="Wiebenga A."/>
            <person name="Aguilar-Osorio G."/>
            <person name="Amillis S."/>
            <person name="Uchima C.A."/>
            <person name="Anderluh G."/>
            <person name="Asadollahi M."/>
            <person name="Askin M."/>
            <person name="Barry K."/>
            <person name="Battaglia E."/>
            <person name="Bayram O."/>
            <person name="Benocci T."/>
            <person name="Braus-Stromeyer S.A."/>
            <person name="Caldana C."/>
            <person name="Canovas D."/>
            <person name="Cerqueira G.C."/>
            <person name="Chen F."/>
            <person name="Chen W."/>
            <person name="Choi C."/>
            <person name="Clum A."/>
            <person name="Dos Santos R.A."/>
            <person name="Damasio A.R."/>
            <person name="Diallinas G."/>
            <person name="Emri T."/>
            <person name="Fekete E."/>
            <person name="Flipphi M."/>
            <person name="Freyberg S."/>
            <person name="Gallo A."/>
            <person name="Gournas C."/>
            <person name="Habgood R."/>
            <person name="Hainaut M."/>
            <person name="Harispe M.L."/>
            <person name="Henrissat B."/>
            <person name="Hilden K.S."/>
            <person name="Hope R."/>
            <person name="Hossain A."/>
            <person name="Karabika E."/>
            <person name="Karaffa L."/>
            <person name="Karanyi Z."/>
            <person name="Krasevec N."/>
            <person name="Kuo A."/>
            <person name="Kusch H."/>
            <person name="LaButti K."/>
            <person name="Lagendijk E.L."/>
            <person name="Lapidus A."/>
            <person name="Levasseur A."/>
            <person name="Lindquist E."/>
            <person name="Lipzen A."/>
            <person name="Logrieco A.F."/>
            <person name="MacCabe A."/>
            <person name="Maekelae M.R."/>
            <person name="Malavazi I."/>
            <person name="Melin P."/>
            <person name="Meyer V."/>
            <person name="Mielnichuk N."/>
            <person name="Miskei M."/>
            <person name="Molnar A.P."/>
            <person name="Mule G."/>
            <person name="Ngan C.Y."/>
            <person name="Orejas M."/>
            <person name="Orosz E."/>
            <person name="Ouedraogo J.P."/>
            <person name="Overkamp K.M."/>
            <person name="Park H.-S."/>
            <person name="Perrone G."/>
            <person name="Piumi F."/>
            <person name="Punt P.J."/>
            <person name="Ram A.F."/>
            <person name="Ramon A."/>
            <person name="Rauscher S."/>
            <person name="Record E."/>
            <person name="Riano-Pachon D.M."/>
            <person name="Robert V."/>
            <person name="Roehrig J."/>
            <person name="Ruller R."/>
            <person name="Salamov A."/>
            <person name="Salih N.S."/>
            <person name="Samson R.A."/>
            <person name="Sandor E."/>
            <person name="Sanguinetti M."/>
            <person name="Schuetze T."/>
            <person name="Sepcic K."/>
            <person name="Shelest E."/>
            <person name="Sherlock G."/>
            <person name="Sophianopoulou V."/>
            <person name="Squina F.M."/>
            <person name="Sun H."/>
            <person name="Susca A."/>
            <person name="Todd R.B."/>
            <person name="Tsang A."/>
            <person name="Unkles S.E."/>
            <person name="van de Wiele N."/>
            <person name="van Rossen-Uffink D."/>
            <person name="Oliveira J.V."/>
            <person name="Vesth T.C."/>
            <person name="Visser J."/>
            <person name="Yu J.-H."/>
            <person name="Zhou M."/>
            <person name="Andersen M.R."/>
            <person name="Archer D.B."/>
            <person name="Baker S.E."/>
            <person name="Benoit I."/>
            <person name="Brakhage A.A."/>
            <person name="Braus G.H."/>
            <person name="Fischer R."/>
            <person name="Frisvad J.C."/>
            <person name="Goldman G.H."/>
            <person name="Houbraken J."/>
            <person name="Oakley B."/>
            <person name="Pocsi I."/>
            <person name="Scazzocchio C."/>
            <person name="Seiboth B."/>
            <person name="vanKuyk P.A."/>
            <person name="Wortman J."/>
            <person name="Dyer P.S."/>
            <person name="Grigoriev I.V."/>
        </authorList>
    </citation>
    <scope>NUCLEOTIDE SEQUENCE [LARGE SCALE GENOMIC DNA]</scope>
    <source>
        <strain evidence="4">ITEM 5010</strain>
    </source>
</reference>
<feature type="coiled-coil region" evidence="1">
    <location>
        <begin position="580"/>
        <end position="656"/>
    </location>
</feature>
<dbReference type="EMBL" id="KV907495">
    <property type="protein sequence ID" value="OOF98624.1"/>
    <property type="molecule type" value="Genomic_DNA"/>
</dbReference>
<name>A0A1R3RVX2_ASPC5</name>
<organism evidence="3 4">
    <name type="scientific">Aspergillus carbonarius (strain ITEM 5010)</name>
    <dbReference type="NCBI Taxonomy" id="602072"/>
    <lineage>
        <taxon>Eukaryota</taxon>
        <taxon>Fungi</taxon>
        <taxon>Dikarya</taxon>
        <taxon>Ascomycota</taxon>
        <taxon>Pezizomycotina</taxon>
        <taxon>Eurotiomycetes</taxon>
        <taxon>Eurotiomycetidae</taxon>
        <taxon>Eurotiales</taxon>
        <taxon>Aspergillaceae</taxon>
        <taxon>Aspergillus</taxon>
        <taxon>Aspergillus subgen. Circumdati</taxon>
    </lineage>
</organism>
<evidence type="ECO:0000256" key="2">
    <source>
        <dbReference type="SAM" id="MobiDB-lite"/>
    </source>
</evidence>
<dbReference type="STRING" id="602072.A0A1R3RVX2"/>